<dbReference type="EMBL" id="FRDA01000011">
    <property type="protein sequence ID" value="SHN17467.1"/>
    <property type="molecule type" value="Genomic_DNA"/>
</dbReference>
<proteinExistence type="predicted"/>
<protein>
    <recommendedName>
        <fullName evidence="4">Lipoprotein</fullName>
    </recommendedName>
</protein>
<accession>A0A1M7PK14</accession>
<evidence type="ECO:0000256" key="1">
    <source>
        <dbReference type="SAM" id="SignalP"/>
    </source>
</evidence>
<organism evidence="2 3">
    <name type="scientific">Pseudomonas asturiensis</name>
    <dbReference type="NCBI Taxonomy" id="1190415"/>
    <lineage>
        <taxon>Bacteria</taxon>
        <taxon>Pseudomonadati</taxon>
        <taxon>Pseudomonadota</taxon>
        <taxon>Gammaproteobacteria</taxon>
        <taxon>Pseudomonadales</taxon>
        <taxon>Pseudomonadaceae</taxon>
        <taxon>Pseudomonas</taxon>
    </lineage>
</organism>
<dbReference type="Proteomes" id="UP000183983">
    <property type="component" value="Unassembled WGS sequence"/>
</dbReference>
<evidence type="ECO:0008006" key="4">
    <source>
        <dbReference type="Google" id="ProtNLM"/>
    </source>
</evidence>
<reference evidence="2 3" key="1">
    <citation type="submission" date="2016-11" db="EMBL/GenBank/DDBJ databases">
        <authorList>
            <person name="Jaros S."/>
            <person name="Januszkiewicz K."/>
            <person name="Wedrychowicz H."/>
        </authorList>
    </citation>
    <scope>NUCLEOTIDE SEQUENCE [LARGE SCALE GENOMIC DNA]</scope>
    <source>
        <strain evidence="2 3">LMG 26898</strain>
    </source>
</reference>
<gene>
    <name evidence="2" type="ORF">SAMN05216593_11185</name>
</gene>
<keyword evidence="1" id="KW-0732">Signal</keyword>
<dbReference type="AlphaFoldDB" id="A0A1M7PK14"/>
<name>A0A1M7PK14_9PSED</name>
<evidence type="ECO:0000313" key="2">
    <source>
        <dbReference type="EMBL" id="SHN17467.1"/>
    </source>
</evidence>
<feature type="signal peptide" evidence="1">
    <location>
        <begin position="1"/>
        <end position="22"/>
    </location>
</feature>
<feature type="chain" id="PRO_5012816781" description="Lipoprotein" evidence="1">
    <location>
        <begin position="23"/>
        <end position="169"/>
    </location>
</feature>
<evidence type="ECO:0000313" key="3">
    <source>
        <dbReference type="Proteomes" id="UP000183983"/>
    </source>
</evidence>
<dbReference type="STRING" id="1190415.SAMN05216593_11185"/>
<sequence length="169" mass="18690">MNALTKTLACLALVGFAGYAQQGATAPGSEARFLKLSRDQDGGGNSCSIPIIRKDIQLGDDAYGCENDDMRWFQLDNVRSATLIVFESEDCDDTWGWVYKIRTYIDPITTERHSIDNLEDHTKGDILTRGVVVDYIRKHEGSINDGKLSCVRIYPSELPPPDTGKTGSE</sequence>